<dbReference type="SUPFAM" id="SSF51430">
    <property type="entry name" value="NAD(P)-linked oxidoreductase"/>
    <property type="match status" value="1"/>
</dbReference>
<evidence type="ECO:0000256" key="2">
    <source>
        <dbReference type="SAM" id="MobiDB-lite"/>
    </source>
</evidence>
<sequence>MPVFDARVVQPITAIQSEYSLFWRAPEVELLPAMDELGIGFVPLNPLGAVFLAGKIDAHTTFDPTDFRNAMSRFSPEARKANMVLVEIVKAVAERKRAMLLAWLQRGYEDAPPSDPTQLFAAASSVDAPPQSRSRRRKL</sequence>
<keyword evidence="1" id="KW-0560">Oxidoreductase</keyword>
<evidence type="ECO:0000259" key="3">
    <source>
        <dbReference type="Pfam" id="PF00248"/>
    </source>
</evidence>
<comment type="caution">
    <text evidence="4">The sequence shown here is derived from an EMBL/GenBank/DDBJ whole genome shotgun (WGS) entry which is preliminary data.</text>
</comment>
<dbReference type="PANTHER" id="PTHR43625">
    <property type="entry name" value="AFLATOXIN B1 ALDEHYDE REDUCTASE"/>
    <property type="match status" value="1"/>
</dbReference>
<dbReference type="Pfam" id="PF00248">
    <property type="entry name" value="Aldo_ket_red"/>
    <property type="match status" value="1"/>
</dbReference>
<dbReference type="Gene3D" id="3.20.20.100">
    <property type="entry name" value="NADP-dependent oxidoreductase domain"/>
    <property type="match status" value="1"/>
</dbReference>
<dbReference type="InterPro" id="IPR050791">
    <property type="entry name" value="Aldo-Keto_reductase"/>
</dbReference>
<dbReference type="Proteomes" id="UP001597124">
    <property type="component" value="Unassembled WGS sequence"/>
</dbReference>
<gene>
    <name evidence="4" type="ORF">ACFQ00_15540</name>
</gene>
<protein>
    <submittedName>
        <fullName evidence="4">Aldo/keto reductase</fullName>
    </submittedName>
</protein>
<dbReference type="EMBL" id="JBHTIK010000011">
    <property type="protein sequence ID" value="MFD0849747.1"/>
    <property type="molecule type" value="Genomic_DNA"/>
</dbReference>
<keyword evidence="5" id="KW-1185">Reference proteome</keyword>
<accession>A0ABW3C790</accession>
<name>A0ABW3C790_SPHXN</name>
<evidence type="ECO:0000256" key="1">
    <source>
        <dbReference type="ARBA" id="ARBA00023002"/>
    </source>
</evidence>
<organism evidence="4 5">
    <name type="scientific">Sphingosinicella xenopeptidilytica</name>
    <dbReference type="NCBI Taxonomy" id="364098"/>
    <lineage>
        <taxon>Bacteria</taxon>
        <taxon>Pseudomonadati</taxon>
        <taxon>Pseudomonadota</taxon>
        <taxon>Alphaproteobacteria</taxon>
        <taxon>Sphingomonadales</taxon>
        <taxon>Sphingosinicellaceae</taxon>
        <taxon>Sphingosinicella</taxon>
    </lineage>
</organism>
<dbReference type="RefSeq" id="WP_381492758.1">
    <property type="nucleotide sequence ID" value="NZ_JBHTIK010000011.1"/>
</dbReference>
<proteinExistence type="predicted"/>
<dbReference type="InterPro" id="IPR036812">
    <property type="entry name" value="NAD(P)_OxRdtase_dom_sf"/>
</dbReference>
<evidence type="ECO:0000313" key="4">
    <source>
        <dbReference type="EMBL" id="MFD0849747.1"/>
    </source>
</evidence>
<reference evidence="5" key="1">
    <citation type="journal article" date="2019" name="Int. J. Syst. Evol. Microbiol.">
        <title>The Global Catalogue of Microorganisms (GCM) 10K type strain sequencing project: providing services to taxonomists for standard genome sequencing and annotation.</title>
        <authorList>
            <consortium name="The Broad Institute Genomics Platform"/>
            <consortium name="The Broad Institute Genome Sequencing Center for Infectious Disease"/>
            <person name="Wu L."/>
            <person name="Ma J."/>
        </authorList>
    </citation>
    <scope>NUCLEOTIDE SEQUENCE [LARGE SCALE GENOMIC DNA]</scope>
    <source>
        <strain evidence="5">CCUG 52537</strain>
    </source>
</reference>
<feature type="region of interest" description="Disordered" evidence="2">
    <location>
        <begin position="110"/>
        <end position="139"/>
    </location>
</feature>
<dbReference type="PANTHER" id="PTHR43625:SF77">
    <property type="entry name" value="ALDO-KETO REDUCTASE"/>
    <property type="match status" value="1"/>
</dbReference>
<feature type="domain" description="NADP-dependent oxidoreductase" evidence="3">
    <location>
        <begin position="11"/>
        <end position="104"/>
    </location>
</feature>
<dbReference type="InterPro" id="IPR023210">
    <property type="entry name" value="NADP_OxRdtase_dom"/>
</dbReference>
<evidence type="ECO:0000313" key="5">
    <source>
        <dbReference type="Proteomes" id="UP001597124"/>
    </source>
</evidence>